<dbReference type="RefSeq" id="WP_345105247.1">
    <property type="nucleotide sequence ID" value="NZ_BAABCV010000009.1"/>
</dbReference>
<keyword evidence="1" id="KW-0233">DNA recombination</keyword>
<dbReference type="InterPro" id="IPR002104">
    <property type="entry name" value="Integrase_catalytic"/>
</dbReference>
<evidence type="ECO:0000313" key="4">
    <source>
        <dbReference type="Proteomes" id="UP001500841"/>
    </source>
</evidence>
<evidence type="ECO:0000313" key="3">
    <source>
        <dbReference type="EMBL" id="GAA4100415.1"/>
    </source>
</evidence>
<dbReference type="InterPro" id="IPR011010">
    <property type="entry name" value="DNA_brk_join_enz"/>
</dbReference>
<dbReference type="InterPro" id="IPR013762">
    <property type="entry name" value="Integrase-like_cat_sf"/>
</dbReference>
<protein>
    <recommendedName>
        <fullName evidence="2">Tyr recombinase domain-containing protein</fullName>
    </recommendedName>
</protein>
<evidence type="ECO:0000259" key="2">
    <source>
        <dbReference type="PROSITE" id="PS51898"/>
    </source>
</evidence>
<comment type="caution">
    <text evidence="3">The sequence shown here is derived from an EMBL/GenBank/DDBJ whole genome shotgun (WGS) entry which is preliminary data.</text>
</comment>
<dbReference type="CDD" id="cd00397">
    <property type="entry name" value="DNA_BRE_C"/>
    <property type="match status" value="1"/>
</dbReference>
<sequence length="371" mass="43917">MFTTPKVCIPKNTNDRVYIAYYFDGKRQREYNANRLNLNINPNQFNSIDDRDRLLIRLQFEFTKALNKGWNPFAKENEKPSLKFALDTILEEKQNSNLCDGYKRNLKTIHRMFCDFLTVKELNSKADELELQRVEVFLNRFQTSERNYINRRRQLGTLFNEMVRKDYADKNAVKHTKPARAKATLHAPYSDAQLKNALDYLKEHNPKLHLCCILTYGCLLRPHQEIRLLKRKHIVKDFTEIHLSGSENKSKRIRTAYIPGYIKELLKERLQTVTDMDVNIFTLTNQPYNITYFNLMWLKASKKMRKAGIIEPKQTIYSFRHTAAINVYKKTKDLHVLQQLLQHSNMIVTLNYLRGLGELNDERLREVLPEL</sequence>
<name>A0ABP7WYY5_9SPHI</name>
<dbReference type="Proteomes" id="UP001500841">
    <property type="component" value="Unassembled WGS sequence"/>
</dbReference>
<dbReference type="SUPFAM" id="SSF56349">
    <property type="entry name" value="DNA breaking-rejoining enzymes"/>
    <property type="match status" value="1"/>
</dbReference>
<accession>A0ABP7WYY5</accession>
<organism evidence="3 4">
    <name type="scientific">Mucilaginibacter panaciglaebae</name>
    <dbReference type="NCBI Taxonomy" id="502331"/>
    <lineage>
        <taxon>Bacteria</taxon>
        <taxon>Pseudomonadati</taxon>
        <taxon>Bacteroidota</taxon>
        <taxon>Sphingobacteriia</taxon>
        <taxon>Sphingobacteriales</taxon>
        <taxon>Sphingobacteriaceae</taxon>
        <taxon>Mucilaginibacter</taxon>
    </lineage>
</organism>
<dbReference type="Pfam" id="PF00589">
    <property type="entry name" value="Phage_integrase"/>
    <property type="match status" value="1"/>
</dbReference>
<feature type="domain" description="Tyr recombinase" evidence="2">
    <location>
        <begin position="184"/>
        <end position="369"/>
    </location>
</feature>
<keyword evidence="4" id="KW-1185">Reference proteome</keyword>
<dbReference type="Gene3D" id="1.10.443.10">
    <property type="entry name" value="Intergrase catalytic core"/>
    <property type="match status" value="1"/>
</dbReference>
<proteinExistence type="predicted"/>
<reference evidence="4" key="1">
    <citation type="journal article" date="2019" name="Int. J. Syst. Evol. Microbiol.">
        <title>The Global Catalogue of Microorganisms (GCM) 10K type strain sequencing project: providing services to taxonomists for standard genome sequencing and annotation.</title>
        <authorList>
            <consortium name="The Broad Institute Genomics Platform"/>
            <consortium name="The Broad Institute Genome Sequencing Center for Infectious Disease"/>
            <person name="Wu L."/>
            <person name="Ma J."/>
        </authorList>
    </citation>
    <scope>NUCLEOTIDE SEQUENCE [LARGE SCALE GENOMIC DNA]</scope>
    <source>
        <strain evidence="4">JCM 17085</strain>
    </source>
</reference>
<dbReference type="EMBL" id="BAABCV010000009">
    <property type="protein sequence ID" value="GAA4100415.1"/>
    <property type="molecule type" value="Genomic_DNA"/>
</dbReference>
<gene>
    <name evidence="3" type="ORF">GCM10022392_26220</name>
</gene>
<evidence type="ECO:0000256" key="1">
    <source>
        <dbReference type="ARBA" id="ARBA00023172"/>
    </source>
</evidence>
<dbReference type="PROSITE" id="PS51898">
    <property type="entry name" value="TYR_RECOMBINASE"/>
    <property type="match status" value="1"/>
</dbReference>